<organism evidence="1 2">
    <name type="scientific">Oryza rufipogon</name>
    <name type="common">Brownbeard rice</name>
    <name type="synonym">Asian wild rice</name>
    <dbReference type="NCBI Taxonomy" id="4529"/>
    <lineage>
        <taxon>Eukaryota</taxon>
        <taxon>Viridiplantae</taxon>
        <taxon>Streptophyta</taxon>
        <taxon>Embryophyta</taxon>
        <taxon>Tracheophyta</taxon>
        <taxon>Spermatophyta</taxon>
        <taxon>Magnoliopsida</taxon>
        <taxon>Liliopsida</taxon>
        <taxon>Poales</taxon>
        <taxon>Poaceae</taxon>
        <taxon>BOP clade</taxon>
        <taxon>Oryzoideae</taxon>
        <taxon>Oryzeae</taxon>
        <taxon>Oryzinae</taxon>
        <taxon>Oryza</taxon>
    </lineage>
</organism>
<protein>
    <submittedName>
        <fullName evidence="1">Uncharacterized protein</fullName>
    </submittedName>
</protein>
<reference evidence="1" key="2">
    <citation type="submission" date="2015-06" db="UniProtKB">
        <authorList>
            <consortium name="EnsemblPlants"/>
        </authorList>
    </citation>
    <scope>IDENTIFICATION</scope>
</reference>
<proteinExistence type="predicted"/>
<sequence>MMIQTRLATAFRPPAWMLLEDKVHHAQCTNATTATATTSHGDVVEVSFCVDNPPAISCVHSPTLTAADFTAAPSVAC</sequence>
<dbReference type="HOGENOM" id="CLU_2642407_0_0_1"/>
<name>A0A0E0NQH8_ORYRU</name>
<evidence type="ECO:0000313" key="1">
    <source>
        <dbReference type="EnsemblPlants" id="ORUFI03G05610.1"/>
    </source>
</evidence>
<dbReference type="STRING" id="4529.A0A0E0NQH8"/>
<dbReference type="Gramene" id="ORUFI03G05610.1">
    <property type="protein sequence ID" value="ORUFI03G05610.1"/>
    <property type="gene ID" value="ORUFI03G05610"/>
</dbReference>
<dbReference type="Proteomes" id="UP000008022">
    <property type="component" value="Unassembled WGS sequence"/>
</dbReference>
<accession>A0A0E0NQH8</accession>
<evidence type="ECO:0000313" key="2">
    <source>
        <dbReference type="Proteomes" id="UP000008022"/>
    </source>
</evidence>
<reference evidence="2" key="1">
    <citation type="submission" date="2013-06" db="EMBL/GenBank/DDBJ databases">
        <authorList>
            <person name="Zhao Q."/>
        </authorList>
    </citation>
    <scope>NUCLEOTIDE SEQUENCE</scope>
    <source>
        <strain evidence="2">cv. W1943</strain>
    </source>
</reference>
<dbReference type="OMA" id="WMLLEDK"/>
<keyword evidence="2" id="KW-1185">Reference proteome</keyword>
<dbReference type="EnsemblPlants" id="ORUFI03G05610.1">
    <property type="protein sequence ID" value="ORUFI03G05610.1"/>
    <property type="gene ID" value="ORUFI03G05610"/>
</dbReference>
<dbReference type="AlphaFoldDB" id="A0A0E0NQH8"/>